<dbReference type="SMART" id="SM01321">
    <property type="entry name" value="Y1_Tnp"/>
    <property type="match status" value="1"/>
</dbReference>
<reference evidence="2 3" key="1">
    <citation type="journal article" date="2015" name="Stand. Genomic Sci.">
        <title>Genomic Encyclopedia of Bacterial and Archaeal Type Strains, Phase III: the genomes of soil and plant-associated and newly described type strains.</title>
        <authorList>
            <person name="Whitman W.B."/>
            <person name="Woyke T."/>
            <person name="Klenk H.P."/>
            <person name="Zhou Y."/>
            <person name="Lilburn T.G."/>
            <person name="Beck B.J."/>
            <person name="De Vos P."/>
            <person name="Vandamme P."/>
            <person name="Eisen J.A."/>
            <person name="Garrity G."/>
            <person name="Hugenholtz P."/>
            <person name="Kyrpides N.C."/>
        </authorList>
    </citation>
    <scope>NUCLEOTIDE SEQUENCE [LARGE SCALE GENOMIC DNA]</scope>
    <source>
        <strain evidence="2 3">CGMCC 1.7271</strain>
    </source>
</reference>
<organism evidence="2 3">
    <name type="scientific">Lacibacter cauensis</name>
    <dbReference type="NCBI Taxonomy" id="510947"/>
    <lineage>
        <taxon>Bacteria</taxon>
        <taxon>Pseudomonadati</taxon>
        <taxon>Bacteroidota</taxon>
        <taxon>Chitinophagia</taxon>
        <taxon>Chitinophagales</taxon>
        <taxon>Chitinophagaceae</taxon>
        <taxon>Lacibacter</taxon>
    </lineage>
</organism>
<feature type="domain" description="Transposase IS200-like" evidence="1">
    <location>
        <begin position="12"/>
        <end position="145"/>
    </location>
</feature>
<protein>
    <submittedName>
        <fullName evidence="2">REP element-mobilizing transposase RayT</fullName>
    </submittedName>
</protein>
<accession>A0A562SD41</accession>
<dbReference type="Proteomes" id="UP000316167">
    <property type="component" value="Unassembled WGS sequence"/>
</dbReference>
<dbReference type="SUPFAM" id="SSF143422">
    <property type="entry name" value="Transposase IS200-like"/>
    <property type="match status" value="1"/>
</dbReference>
<keyword evidence="3" id="KW-1185">Reference proteome</keyword>
<dbReference type="InterPro" id="IPR002686">
    <property type="entry name" value="Transposase_17"/>
</dbReference>
<dbReference type="GO" id="GO:0006313">
    <property type="term" value="P:DNA transposition"/>
    <property type="evidence" value="ECO:0007669"/>
    <property type="project" value="InterPro"/>
</dbReference>
<name>A0A562SD41_9BACT</name>
<comment type="caution">
    <text evidence="2">The sequence shown here is derived from an EMBL/GenBank/DDBJ whole genome shotgun (WGS) entry which is preliminary data.</text>
</comment>
<sequence>MSDLFLLLMKFEPDHIYHVFNQGNNKQQLFHTRDDYKKFISFIRDYILPYADIVSWCLLPNHFHIMLVAKFDSGEFVKSGNLRFDPLTNGVRKLISGYSHYFNDKYNRSGALFRPKTKAKDLSDERLRFKEEDYLLNCFYYILQNPLRHGLVKDLAEWEFSAFRFYAGLREHDFCSKEIVRLVCEYDEKRFPELVMGRMPDYLLDDY</sequence>
<evidence type="ECO:0000313" key="2">
    <source>
        <dbReference type="EMBL" id="TWI79229.1"/>
    </source>
</evidence>
<dbReference type="Gene3D" id="3.30.70.1290">
    <property type="entry name" value="Transposase IS200-like"/>
    <property type="match status" value="1"/>
</dbReference>
<dbReference type="GO" id="GO:0003677">
    <property type="term" value="F:DNA binding"/>
    <property type="evidence" value="ECO:0007669"/>
    <property type="project" value="InterPro"/>
</dbReference>
<dbReference type="EMBL" id="VLLE01000006">
    <property type="protein sequence ID" value="TWI79229.1"/>
    <property type="molecule type" value="Genomic_DNA"/>
</dbReference>
<dbReference type="AlphaFoldDB" id="A0A562SD41"/>
<proteinExistence type="predicted"/>
<evidence type="ECO:0000259" key="1">
    <source>
        <dbReference type="SMART" id="SM01321"/>
    </source>
</evidence>
<dbReference type="InterPro" id="IPR036515">
    <property type="entry name" value="Transposase_17_sf"/>
</dbReference>
<dbReference type="GO" id="GO:0004803">
    <property type="term" value="F:transposase activity"/>
    <property type="evidence" value="ECO:0007669"/>
    <property type="project" value="InterPro"/>
</dbReference>
<gene>
    <name evidence="2" type="ORF">IQ13_3632</name>
</gene>
<dbReference type="PANTHER" id="PTHR34322">
    <property type="entry name" value="TRANSPOSASE, Y1_TNP DOMAIN-CONTAINING"/>
    <property type="match status" value="1"/>
</dbReference>
<dbReference type="PANTHER" id="PTHR34322:SF2">
    <property type="entry name" value="TRANSPOSASE IS200-LIKE DOMAIN-CONTAINING PROTEIN"/>
    <property type="match status" value="1"/>
</dbReference>
<evidence type="ECO:0000313" key="3">
    <source>
        <dbReference type="Proteomes" id="UP000316167"/>
    </source>
</evidence>